<gene>
    <name evidence="3" type="ORF">HER12_00615</name>
</gene>
<keyword evidence="3" id="KW-0378">Hydrolase</keyword>
<evidence type="ECO:0000313" key="3">
    <source>
        <dbReference type="EMBL" id="NKE38259.1"/>
    </source>
</evidence>
<feature type="transmembrane region" description="Helical" evidence="1">
    <location>
        <begin position="6"/>
        <end position="28"/>
    </location>
</feature>
<feature type="domain" description="Serine aminopeptidase S33" evidence="2">
    <location>
        <begin position="69"/>
        <end position="302"/>
    </location>
</feature>
<dbReference type="Gene3D" id="3.40.50.1820">
    <property type="entry name" value="alpha/beta hydrolase"/>
    <property type="match status" value="1"/>
</dbReference>
<evidence type="ECO:0000313" key="4">
    <source>
        <dbReference type="Proteomes" id="UP000584587"/>
    </source>
</evidence>
<organism evidence="3 4">
    <name type="scientific">Spiroplasma platyhelix PALS-1</name>
    <dbReference type="NCBI Taxonomy" id="1276218"/>
    <lineage>
        <taxon>Bacteria</taxon>
        <taxon>Bacillati</taxon>
        <taxon>Mycoplasmatota</taxon>
        <taxon>Mollicutes</taxon>
        <taxon>Entomoplasmatales</taxon>
        <taxon>Spiroplasmataceae</taxon>
        <taxon>Spiroplasma</taxon>
    </lineage>
</organism>
<dbReference type="Proteomes" id="UP000584587">
    <property type="component" value="Unassembled WGS sequence"/>
</dbReference>
<protein>
    <submittedName>
        <fullName evidence="3">Alpha/beta hydrolase</fullName>
    </submittedName>
</protein>
<accession>A0A846U176</accession>
<comment type="caution">
    <text evidence="3">The sequence shown here is derived from an EMBL/GenBank/DDBJ whole genome shotgun (WGS) entry which is preliminary data.</text>
</comment>
<evidence type="ECO:0000256" key="1">
    <source>
        <dbReference type="SAM" id="Phobius"/>
    </source>
</evidence>
<sequence length="320" mass="37476">MNFWDNYWWVILLIFLLILVLLFLLRWYQFHHIDYKWEKKRHFPQWTNSGVITRDNYLLRTNYNFVEDSRCVVIGVHSMGGSKEDFNLAKDFFHKQKISFLSFDQRNWGENGKWKYHSLGTTVSDIEDIINVVIERFPKQKIILLGDSFGSSLVALALKRLDNQVAGAILTNFVTKNWNFKLTASLFFKLAAGLIFYKNILLPITYDPSDLSDRTEYVDAVNERNYRRNNKSFTLLYLMQAKNSTKSVVKNINDTVSPVLVIQSGEDILADYDKVEDNEKKWRKGVTYKFYKKGKHAILNDSHTDAVLKDIEKWISGIKG</sequence>
<dbReference type="InterPro" id="IPR022742">
    <property type="entry name" value="Hydrolase_4"/>
</dbReference>
<reference evidence="3 4" key="1">
    <citation type="submission" date="2020-04" db="EMBL/GenBank/DDBJ databases">
        <title>Complete genome sequence of Spiroplasma platyhelix ATCC 51748, an insect isolate.</title>
        <authorList>
            <person name="Green E.A."/>
            <person name="Klassen J.L."/>
        </authorList>
    </citation>
    <scope>NUCLEOTIDE SEQUENCE [LARGE SCALE GENOMIC DNA]</scope>
    <source>
        <strain evidence="3 4">PALS-1</strain>
    </source>
</reference>
<dbReference type="GO" id="GO:0016787">
    <property type="term" value="F:hydrolase activity"/>
    <property type="evidence" value="ECO:0007669"/>
    <property type="project" value="UniProtKB-KW"/>
</dbReference>
<dbReference type="RefSeq" id="WP_168104735.1">
    <property type="nucleotide sequence ID" value="NZ_JAAVVK010000001.1"/>
</dbReference>
<dbReference type="PANTHER" id="PTHR11614">
    <property type="entry name" value="PHOSPHOLIPASE-RELATED"/>
    <property type="match status" value="1"/>
</dbReference>
<keyword evidence="1" id="KW-1133">Transmembrane helix</keyword>
<dbReference type="InterPro" id="IPR029058">
    <property type="entry name" value="AB_hydrolase_fold"/>
</dbReference>
<dbReference type="InterPro" id="IPR051044">
    <property type="entry name" value="MAG_DAG_Lipase"/>
</dbReference>
<keyword evidence="4" id="KW-1185">Reference proteome</keyword>
<dbReference type="EMBL" id="JAAVVK010000001">
    <property type="protein sequence ID" value="NKE38259.1"/>
    <property type="molecule type" value="Genomic_DNA"/>
</dbReference>
<name>A0A846U176_9MOLU</name>
<proteinExistence type="predicted"/>
<evidence type="ECO:0000259" key="2">
    <source>
        <dbReference type="Pfam" id="PF12146"/>
    </source>
</evidence>
<dbReference type="SUPFAM" id="SSF53474">
    <property type="entry name" value="alpha/beta-Hydrolases"/>
    <property type="match status" value="1"/>
</dbReference>
<keyword evidence="1" id="KW-0472">Membrane</keyword>
<keyword evidence="1" id="KW-0812">Transmembrane</keyword>
<dbReference type="Pfam" id="PF12146">
    <property type="entry name" value="Hydrolase_4"/>
    <property type="match status" value="1"/>
</dbReference>
<dbReference type="AlphaFoldDB" id="A0A846U176"/>